<evidence type="ECO:0000313" key="2">
    <source>
        <dbReference type="EMBL" id="MFC4620058.1"/>
    </source>
</evidence>
<evidence type="ECO:0000256" key="1">
    <source>
        <dbReference type="SAM" id="Phobius"/>
    </source>
</evidence>
<dbReference type="RefSeq" id="WP_376847149.1">
    <property type="nucleotide sequence ID" value="NZ_JBHSFW010000015.1"/>
</dbReference>
<keyword evidence="1" id="KW-0472">Membrane</keyword>
<reference evidence="3" key="1">
    <citation type="journal article" date="2019" name="Int. J. Syst. Evol. Microbiol.">
        <title>The Global Catalogue of Microorganisms (GCM) 10K type strain sequencing project: providing services to taxonomists for standard genome sequencing and annotation.</title>
        <authorList>
            <consortium name="The Broad Institute Genomics Platform"/>
            <consortium name="The Broad Institute Genome Sequencing Center for Infectious Disease"/>
            <person name="Wu L."/>
            <person name="Ma J."/>
        </authorList>
    </citation>
    <scope>NUCLEOTIDE SEQUENCE [LARGE SCALE GENOMIC DNA]</scope>
    <source>
        <strain evidence="3">CGMCC 1.16306</strain>
    </source>
</reference>
<feature type="transmembrane region" description="Helical" evidence="1">
    <location>
        <begin position="33"/>
        <end position="53"/>
    </location>
</feature>
<sequence length="147" mass="16783">MKHAGLLILKFISSLIAFAIGFNLFFRATVTEIVSFSLFLTVASFFLVELFVLPRVERSARAVIDFFLAYVSVWIFGTIFLNNYIQVAWGSLLSAVIFTAAEIVVHRYIIPSPYDDNVRDHGNAEAHRELDYGTEIADEFDHRDRED</sequence>
<dbReference type="Proteomes" id="UP001596022">
    <property type="component" value="Unassembled WGS sequence"/>
</dbReference>
<keyword evidence="1" id="KW-0812">Transmembrane</keyword>
<dbReference type="EMBL" id="JBHSFW010000015">
    <property type="protein sequence ID" value="MFC4620058.1"/>
    <property type="molecule type" value="Genomic_DNA"/>
</dbReference>
<feature type="transmembrane region" description="Helical" evidence="1">
    <location>
        <begin position="87"/>
        <end position="105"/>
    </location>
</feature>
<dbReference type="InterPro" id="IPR019649">
    <property type="entry name" value="DUF2512"/>
</dbReference>
<comment type="caution">
    <text evidence="2">The sequence shown here is derived from an EMBL/GenBank/DDBJ whole genome shotgun (WGS) entry which is preliminary data.</text>
</comment>
<name>A0ABV9GSW7_9BACL</name>
<feature type="transmembrane region" description="Helical" evidence="1">
    <location>
        <begin position="62"/>
        <end position="81"/>
    </location>
</feature>
<evidence type="ECO:0000313" key="3">
    <source>
        <dbReference type="Proteomes" id="UP001596022"/>
    </source>
</evidence>
<organism evidence="2 3">
    <name type="scientific">Camelliibacillus cellulosilyticus</name>
    <dbReference type="NCBI Taxonomy" id="2174486"/>
    <lineage>
        <taxon>Bacteria</taxon>
        <taxon>Bacillati</taxon>
        <taxon>Bacillota</taxon>
        <taxon>Bacilli</taxon>
        <taxon>Bacillales</taxon>
        <taxon>Sporolactobacillaceae</taxon>
        <taxon>Camelliibacillus</taxon>
    </lineage>
</organism>
<protein>
    <submittedName>
        <fullName evidence="2">YndM family protein</fullName>
    </submittedName>
</protein>
<gene>
    <name evidence="2" type="ORF">ACFO4N_15200</name>
</gene>
<keyword evidence="3" id="KW-1185">Reference proteome</keyword>
<dbReference type="Pfam" id="PF10710">
    <property type="entry name" value="DUF2512"/>
    <property type="match status" value="1"/>
</dbReference>
<keyword evidence="1" id="KW-1133">Transmembrane helix</keyword>
<proteinExistence type="predicted"/>
<feature type="transmembrane region" description="Helical" evidence="1">
    <location>
        <begin position="7"/>
        <end position="27"/>
    </location>
</feature>
<accession>A0ABV9GSW7</accession>